<evidence type="ECO:0000259" key="4">
    <source>
        <dbReference type="PROSITE" id="PS50048"/>
    </source>
</evidence>
<evidence type="ECO:0000256" key="1">
    <source>
        <dbReference type="ARBA" id="ARBA00023242"/>
    </source>
</evidence>
<gene>
    <name evidence="5" type="ORF">IWX46DRAFT_666227</name>
</gene>
<accession>A0ABR1LK71</accession>
<evidence type="ECO:0000256" key="3">
    <source>
        <dbReference type="SAM" id="MobiDB-lite"/>
    </source>
</evidence>
<dbReference type="InterPro" id="IPR036864">
    <property type="entry name" value="Zn2-C6_fun-type_DNA-bd_sf"/>
</dbReference>
<dbReference type="InterPro" id="IPR001138">
    <property type="entry name" value="Zn2Cys6_DnaBD"/>
</dbReference>
<comment type="caution">
    <text evidence="5">The sequence shown here is derived from an EMBL/GenBank/DDBJ whole genome shotgun (WGS) entry which is preliminary data.</text>
</comment>
<reference evidence="5 6" key="1">
    <citation type="submission" date="2024-04" db="EMBL/GenBank/DDBJ databases">
        <title>Phyllosticta paracitricarpa is synonymous to the EU quarantine fungus P. citricarpa based on phylogenomic analyses.</title>
        <authorList>
            <consortium name="Lawrence Berkeley National Laboratory"/>
            <person name="Van Ingen-Buijs V.A."/>
            <person name="Van Westerhoven A.C."/>
            <person name="Haridas S."/>
            <person name="Skiadas P."/>
            <person name="Martin F."/>
            <person name="Groenewald J.Z."/>
            <person name="Crous P.W."/>
            <person name="Seidl M.F."/>
        </authorList>
    </citation>
    <scope>NUCLEOTIDE SEQUENCE [LARGE SCALE GENOMIC DNA]</scope>
    <source>
        <strain evidence="5 6">CBS 122670</strain>
    </source>
</reference>
<dbReference type="Proteomes" id="UP001365128">
    <property type="component" value="Unassembled WGS sequence"/>
</dbReference>
<keyword evidence="1" id="KW-0539">Nucleus</keyword>
<dbReference type="SMART" id="SM00066">
    <property type="entry name" value="GAL4"/>
    <property type="match status" value="1"/>
</dbReference>
<evidence type="ECO:0000256" key="2">
    <source>
        <dbReference type="SAM" id="Coils"/>
    </source>
</evidence>
<feature type="region of interest" description="Disordered" evidence="3">
    <location>
        <begin position="441"/>
        <end position="467"/>
    </location>
</feature>
<feature type="compositionally biased region" description="Polar residues" evidence="3">
    <location>
        <begin position="441"/>
        <end position="456"/>
    </location>
</feature>
<evidence type="ECO:0000313" key="6">
    <source>
        <dbReference type="Proteomes" id="UP001365128"/>
    </source>
</evidence>
<sequence>MERNQLTTVSSDSKQKGACAGRSIGASADYDRRPVEMDTVQRLYDTQNIELRGFVDLCKTFEKNQVERVTKWKQEAEELVKNLEHKRHELSKCELELKNIRDKLFKCENSRWIPEEDQSIQHTVQDLQLTIRSWAKDCSVKSFQGVLNTEKLHQHSGFLHRVSDYSGYQEAQQIQGLEHPFLLLAAFLSEVLRATIWHDPLFHFRDPVTEKSHSFAGRLNKMLFEMGNLDERKANSLRKEIIRHEFPDSASPLTKDTQVGELLVPKSVSEDVLRRVYNDLETRFLNAIPRWMLKAMDDEEARTNKEDLAQIFTRAGNLHFRLLTQQARFFWIPPRTQVGKRFKVRNDGLWIDQLHYLADRQDESWDDAIIQIVVGTGLAARGDALGEDYSKRRIIVPARLFLETSSKTTDPFTEIHEEMRNSPGGSPRRCSNRLACSHKGQATGSAMTDGSVSQPHQPAVGEEQRAHNTIIRSSERKRCDACWVVKGKCDYKTPVCCRCTRLGLECHWQNIAATKKARALRESLMATSKLHDGSSDEQSGQKKKRKREEAEEEREWKKS</sequence>
<feature type="region of interest" description="Disordered" evidence="3">
    <location>
        <begin position="1"/>
        <end position="20"/>
    </location>
</feature>
<dbReference type="SUPFAM" id="SSF57701">
    <property type="entry name" value="Zn2/Cys6 DNA-binding domain"/>
    <property type="match status" value="1"/>
</dbReference>
<protein>
    <recommendedName>
        <fullName evidence="4">Zn(2)-C6 fungal-type domain-containing protein</fullName>
    </recommendedName>
</protein>
<organism evidence="5 6">
    <name type="scientific">Phyllosticta citricarpa</name>
    <dbReference type="NCBI Taxonomy" id="55181"/>
    <lineage>
        <taxon>Eukaryota</taxon>
        <taxon>Fungi</taxon>
        <taxon>Dikarya</taxon>
        <taxon>Ascomycota</taxon>
        <taxon>Pezizomycotina</taxon>
        <taxon>Dothideomycetes</taxon>
        <taxon>Dothideomycetes incertae sedis</taxon>
        <taxon>Botryosphaeriales</taxon>
        <taxon>Phyllostictaceae</taxon>
        <taxon>Phyllosticta</taxon>
    </lineage>
</organism>
<dbReference type="EMBL" id="JBBPDW010000039">
    <property type="protein sequence ID" value="KAK7535582.1"/>
    <property type="molecule type" value="Genomic_DNA"/>
</dbReference>
<feature type="region of interest" description="Disordered" evidence="3">
    <location>
        <begin position="524"/>
        <end position="559"/>
    </location>
</feature>
<proteinExistence type="predicted"/>
<keyword evidence="6" id="KW-1185">Reference proteome</keyword>
<dbReference type="CDD" id="cd00067">
    <property type="entry name" value="GAL4"/>
    <property type="match status" value="1"/>
</dbReference>
<feature type="compositionally biased region" description="Polar residues" evidence="3">
    <location>
        <begin position="1"/>
        <end position="12"/>
    </location>
</feature>
<feature type="coiled-coil region" evidence="2">
    <location>
        <begin position="66"/>
        <end position="103"/>
    </location>
</feature>
<keyword evidence="2" id="KW-0175">Coiled coil</keyword>
<name>A0ABR1LK71_9PEZI</name>
<evidence type="ECO:0000313" key="5">
    <source>
        <dbReference type="EMBL" id="KAK7535582.1"/>
    </source>
</evidence>
<feature type="domain" description="Zn(2)-C6 fungal-type" evidence="4">
    <location>
        <begin position="478"/>
        <end position="508"/>
    </location>
</feature>
<dbReference type="PROSITE" id="PS50048">
    <property type="entry name" value="ZN2_CY6_FUNGAL_2"/>
    <property type="match status" value="1"/>
</dbReference>